<comment type="caution">
    <text evidence="1">The sequence shown here is derived from an EMBL/GenBank/DDBJ whole genome shotgun (WGS) entry which is preliminary data.</text>
</comment>
<dbReference type="GeneID" id="39876265"/>
<proteinExistence type="predicted"/>
<protein>
    <submittedName>
        <fullName evidence="1">Extracellular matrix-binding ebh, putative</fullName>
    </submittedName>
</protein>
<accession>A0A2H6KHM6</accession>
<dbReference type="RefSeq" id="XP_028868738.1">
    <property type="nucleotide sequence ID" value="XM_029012905.1"/>
</dbReference>
<gene>
    <name evidence="1" type="ORF">BOVATA_039880</name>
</gene>
<organism evidence="1 2">
    <name type="scientific">Babesia ovata</name>
    <dbReference type="NCBI Taxonomy" id="189622"/>
    <lineage>
        <taxon>Eukaryota</taxon>
        <taxon>Sar</taxon>
        <taxon>Alveolata</taxon>
        <taxon>Apicomplexa</taxon>
        <taxon>Aconoidasida</taxon>
        <taxon>Piroplasmida</taxon>
        <taxon>Babesiidae</taxon>
        <taxon>Babesia</taxon>
    </lineage>
</organism>
<reference evidence="1 2" key="1">
    <citation type="journal article" date="2017" name="BMC Genomics">
        <title>Whole-genome assembly of Babesia ovata and comparative genomics between closely related pathogens.</title>
        <authorList>
            <person name="Yamagishi J."/>
            <person name="Asada M."/>
            <person name="Hakimi H."/>
            <person name="Tanaka T.Q."/>
            <person name="Sugimoto C."/>
            <person name="Kawazu S."/>
        </authorList>
    </citation>
    <scope>NUCLEOTIDE SEQUENCE [LARGE SCALE GENOMIC DNA]</scope>
    <source>
        <strain evidence="1 2">Miyake</strain>
    </source>
</reference>
<evidence type="ECO:0000313" key="2">
    <source>
        <dbReference type="Proteomes" id="UP000236319"/>
    </source>
</evidence>
<dbReference type="AlphaFoldDB" id="A0A2H6KHM6"/>
<name>A0A2H6KHM6_9APIC</name>
<dbReference type="VEuPathDB" id="PiroplasmaDB:BOVATA_039880"/>
<dbReference type="Proteomes" id="UP000236319">
    <property type="component" value="Unassembled WGS sequence"/>
</dbReference>
<keyword evidence="2" id="KW-1185">Reference proteome</keyword>
<dbReference type="EMBL" id="BDSA01000005">
    <property type="protein sequence ID" value="GBE62495.1"/>
    <property type="molecule type" value="Genomic_DNA"/>
</dbReference>
<evidence type="ECO:0000313" key="1">
    <source>
        <dbReference type="EMBL" id="GBE62495.1"/>
    </source>
</evidence>
<sequence>MRVGEALQAVVAMDGDLKKDLKKVKEEIKKGIKDVIEDLNVLSLDTKVKEDLQALRGKIEKLAKDVDQNDQNVLVSGALAALKSQKKTLDEEHVNKIKDETNTNLEKNFNEQIQQPLSKAVSDVGTAIGTLGGTFGLDRDDDKKSVEKIFRYIKDKVAAIKGNKGNQNGWKIENATGLTGIAQGVEHYFNFFKSDFGQAVGGWVDGILGQNGVVKKLLSWQDKPADGMKSTLENTNLGGFIRSPINSKADDAATALKGVNDNAGITQKIEAVKKACEYFANKLDEALKDTKSGVLAMVSEAKNASKDRQYNSHRTSLQRSLENANCGCGDCKSSGGKKGENCLKCDKKECNLTQAIATTLVAVSSVSRQVGKELNSVLLGKGTKGISIAELLDQAKKATEDLDGQLTDATDSSQGTDGKSPAQAVDTAIGGVRKMVEQEITNKFNNEVKQPLADAVKELPGAVQEFDRQAQTQIKEAARTYLSKALSD</sequence>